<dbReference type="OrthoDB" id="9814704at2"/>
<dbReference type="AlphaFoldDB" id="A0A6M4MAP4"/>
<sequence length="134" mass="15148">MRQLFLIAFVISSIFAASTLYCSAQIQQTKHVEASAFLLERVKNDEWLLIDVRSPAEYQKGHIPGAINIPHSEIQHYVSQLQDHKNTPVIIYCRSGRRAQLAIETLKAADFSDLSHLEGDMMGWYDTGLPVDSM</sequence>
<dbReference type="SUPFAM" id="SSF52821">
    <property type="entry name" value="Rhodanese/Cell cycle control phosphatase"/>
    <property type="match status" value="1"/>
</dbReference>
<name>A0A6M4MAP4_9ALTE</name>
<dbReference type="SMART" id="SM00450">
    <property type="entry name" value="RHOD"/>
    <property type="match status" value="1"/>
</dbReference>
<dbReference type="PROSITE" id="PS00380">
    <property type="entry name" value="RHODANESE_1"/>
    <property type="match status" value="1"/>
</dbReference>
<accession>A0A6M4MAP4</accession>
<dbReference type="Pfam" id="PF00581">
    <property type="entry name" value="Rhodanese"/>
    <property type="match status" value="1"/>
</dbReference>
<reference evidence="3 4" key="2">
    <citation type="submission" date="2020-04" db="EMBL/GenBank/DDBJ databases">
        <title>Complete genome sequence of Alteromonas pelagimontana 5.12T.</title>
        <authorList>
            <person name="Sinha R.K."/>
            <person name="Krishnan K.P."/>
            <person name="Kurian J.P."/>
        </authorList>
    </citation>
    <scope>NUCLEOTIDE SEQUENCE [LARGE SCALE GENOMIC DNA]</scope>
    <source>
        <strain evidence="3 4">5.12</strain>
    </source>
</reference>
<dbReference type="CDD" id="cd00158">
    <property type="entry name" value="RHOD"/>
    <property type="match status" value="1"/>
</dbReference>
<dbReference type="PROSITE" id="PS50206">
    <property type="entry name" value="RHODANESE_3"/>
    <property type="match status" value="1"/>
</dbReference>
<evidence type="ECO:0000256" key="1">
    <source>
        <dbReference type="SAM" id="SignalP"/>
    </source>
</evidence>
<dbReference type="InterPro" id="IPR001763">
    <property type="entry name" value="Rhodanese-like_dom"/>
</dbReference>
<keyword evidence="1" id="KW-0732">Signal</keyword>
<dbReference type="InterPro" id="IPR036873">
    <property type="entry name" value="Rhodanese-like_dom_sf"/>
</dbReference>
<dbReference type="RefSeq" id="WP_075608575.1">
    <property type="nucleotide sequence ID" value="NZ_CP052766.1"/>
</dbReference>
<evidence type="ECO:0000259" key="2">
    <source>
        <dbReference type="PROSITE" id="PS50206"/>
    </source>
</evidence>
<dbReference type="EMBL" id="CP052766">
    <property type="protein sequence ID" value="QJR80107.1"/>
    <property type="molecule type" value="Genomic_DNA"/>
</dbReference>
<keyword evidence="4" id="KW-1185">Reference proteome</keyword>
<evidence type="ECO:0000313" key="3">
    <source>
        <dbReference type="EMBL" id="QJR80107.1"/>
    </source>
</evidence>
<dbReference type="PANTHER" id="PTHR43031:SF18">
    <property type="entry name" value="RHODANESE-RELATED SULFURTRANSFERASES"/>
    <property type="match status" value="1"/>
</dbReference>
<feature type="chain" id="PRO_5028887971" evidence="1">
    <location>
        <begin position="17"/>
        <end position="134"/>
    </location>
</feature>
<evidence type="ECO:0000313" key="4">
    <source>
        <dbReference type="Proteomes" id="UP000219285"/>
    </source>
</evidence>
<feature type="domain" description="Rhodanese" evidence="2">
    <location>
        <begin position="43"/>
        <end position="133"/>
    </location>
</feature>
<dbReference type="InterPro" id="IPR050229">
    <property type="entry name" value="GlpE_sulfurtransferase"/>
</dbReference>
<gene>
    <name evidence="3" type="ORF">CA267_004595</name>
</gene>
<dbReference type="KEGG" id="apel:CA267_004595"/>
<dbReference type="Proteomes" id="UP000219285">
    <property type="component" value="Chromosome"/>
</dbReference>
<protein>
    <submittedName>
        <fullName evidence="3">Rhodanese-like domain-containing protein</fullName>
    </submittedName>
</protein>
<feature type="signal peptide" evidence="1">
    <location>
        <begin position="1"/>
        <end position="16"/>
    </location>
</feature>
<organism evidence="3 4">
    <name type="scientific">Alteromonas pelagimontana</name>
    <dbReference type="NCBI Taxonomy" id="1858656"/>
    <lineage>
        <taxon>Bacteria</taxon>
        <taxon>Pseudomonadati</taxon>
        <taxon>Pseudomonadota</taxon>
        <taxon>Gammaproteobacteria</taxon>
        <taxon>Alteromonadales</taxon>
        <taxon>Alteromonadaceae</taxon>
        <taxon>Alteromonas/Salinimonas group</taxon>
        <taxon>Alteromonas</taxon>
    </lineage>
</organism>
<dbReference type="Gene3D" id="3.40.250.10">
    <property type="entry name" value="Rhodanese-like domain"/>
    <property type="match status" value="1"/>
</dbReference>
<dbReference type="PANTHER" id="PTHR43031">
    <property type="entry name" value="FAD-DEPENDENT OXIDOREDUCTASE"/>
    <property type="match status" value="1"/>
</dbReference>
<proteinExistence type="predicted"/>
<dbReference type="GO" id="GO:0004792">
    <property type="term" value="F:thiosulfate-cyanide sulfurtransferase activity"/>
    <property type="evidence" value="ECO:0007669"/>
    <property type="project" value="InterPro"/>
</dbReference>
<dbReference type="InterPro" id="IPR001307">
    <property type="entry name" value="Thiosulphate_STrfase_CS"/>
</dbReference>
<reference evidence="4" key="1">
    <citation type="submission" date="2014-12" db="EMBL/GenBank/DDBJ databases">
        <title>Complete genome sequence of a multi-drug resistant Klebsiella pneumoniae.</title>
        <authorList>
            <person name="Hua X."/>
            <person name="Chen Q."/>
            <person name="Li X."/>
            <person name="Feng Y."/>
            <person name="Ruan Z."/>
            <person name="Yu Y."/>
        </authorList>
    </citation>
    <scope>NUCLEOTIDE SEQUENCE [LARGE SCALE GENOMIC DNA]</scope>
    <source>
        <strain evidence="4">5.12</strain>
    </source>
</reference>